<feature type="region of interest" description="Disordered" evidence="2">
    <location>
        <begin position="33"/>
        <end position="101"/>
    </location>
</feature>
<keyword evidence="4" id="KW-1185">Reference proteome</keyword>
<dbReference type="eggNOG" id="COG3764">
    <property type="taxonomic scope" value="Bacteria"/>
</dbReference>
<accession>A0A0A0JSK5</accession>
<evidence type="ECO:0008006" key="5">
    <source>
        <dbReference type="Google" id="ProtNLM"/>
    </source>
</evidence>
<keyword evidence="1" id="KW-0378">Hydrolase</keyword>
<name>A0A0A0JSK5_9MICO</name>
<evidence type="ECO:0000256" key="2">
    <source>
        <dbReference type="SAM" id="MobiDB-lite"/>
    </source>
</evidence>
<dbReference type="CDD" id="cd05829">
    <property type="entry name" value="Sortase_F"/>
    <property type="match status" value="1"/>
</dbReference>
<dbReference type="STRING" id="1385519.N801_13120"/>
<evidence type="ECO:0000256" key="1">
    <source>
        <dbReference type="ARBA" id="ARBA00022801"/>
    </source>
</evidence>
<protein>
    <recommendedName>
        <fullName evidence="5">Peptidase C60</fullName>
    </recommendedName>
</protein>
<dbReference type="InterPro" id="IPR042001">
    <property type="entry name" value="Sortase_F"/>
</dbReference>
<organism evidence="3 4">
    <name type="scientific">Knoellia aerolata DSM 18566</name>
    <dbReference type="NCBI Taxonomy" id="1385519"/>
    <lineage>
        <taxon>Bacteria</taxon>
        <taxon>Bacillati</taxon>
        <taxon>Actinomycetota</taxon>
        <taxon>Actinomycetes</taxon>
        <taxon>Micrococcales</taxon>
        <taxon>Intrasporangiaceae</taxon>
        <taxon>Knoellia</taxon>
    </lineage>
</organism>
<dbReference type="Proteomes" id="UP000030013">
    <property type="component" value="Unassembled WGS sequence"/>
</dbReference>
<dbReference type="RefSeq" id="WP_035939531.1">
    <property type="nucleotide sequence ID" value="NZ_AVPL01000051.1"/>
</dbReference>
<dbReference type="InterPro" id="IPR023365">
    <property type="entry name" value="Sortase_dom-sf"/>
</dbReference>
<dbReference type="InterPro" id="IPR005754">
    <property type="entry name" value="Sortase"/>
</dbReference>
<dbReference type="AlphaFoldDB" id="A0A0A0JSK5"/>
<sequence>MPLATDRRRTLAAVVALVAGIALLVWGLTARADSPESAGGRAPAASPSASTTTPTPTPTPTPSTTPSTPTPTSSPSPSRTRPSPATPPTFGPSTVRPKGEPKRVVVVSTSGRVLVDATLVPDRLDADGVLAPPFGVAGWYAETGWAKPGWPGASILAGHINRRSPSVRLDTFGHLTKVRPGDRITVVYSSGQSVTFAATRSQALSKKAVPRDDSIWDADNPQPVLRLITCDPTTPVKGGHYEGNWVVWASLA</sequence>
<gene>
    <name evidence="3" type="ORF">N801_13120</name>
</gene>
<evidence type="ECO:0000313" key="4">
    <source>
        <dbReference type="Proteomes" id="UP000030013"/>
    </source>
</evidence>
<proteinExistence type="predicted"/>
<dbReference type="Gene3D" id="2.40.260.10">
    <property type="entry name" value="Sortase"/>
    <property type="match status" value="1"/>
</dbReference>
<feature type="compositionally biased region" description="Pro residues" evidence="2">
    <location>
        <begin position="55"/>
        <end position="74"/>
    </location>
</feature>
<dbReference type="SUPFAM" id="SSF63817">
    <property type="entry name" value="Sortase"/>
    <property type="match status" value="1"/>
</dbReference>
<comment type="caution">
    <text evidence="3">The sequence shown here is derived from an EMBL/GenBank/DDBJ whole genome shotgun (WGS) entry which is preliminary data.</text>
</comment>
<dbReference type="OrthoDB" id="5146456at2"/>
<dbReference type="EMBL" id="AVPL01000051">
    <property type="protein sequence ID" value="KGN40163.1"/>
    <property type="molecule type" value="Genomic_DNA"/>
</dbReference>
<feature type="compositionally biased region" description="Low complexity" evidence="2">
    <location>
        <begin position="41"/>
        <end position="54"/>
    </location>
</feature>
<dbReference type="Pfam" id="PF04203">
    <property type="entry name" value="Sortase"/>
    <property type="match status" value="1"/>
</dbReference>
<dbReference type="GO" id="GO:0016787">
    <property type="term" value="F:hydrolase activity"/>
    <property type="evidence" value="ECO:0007669"/>
    <property type="project" value="UniProtKB-KW"/>
</dbReference>
<evidence type="ECO:0000313" key="3">
    <source>
        <dbReference type="EMBL" id="KGN40163.1"/>
    </source>
</evidence>
<reference evidence="3 4" key="1">
    <citation type="submission" date="2013-08" db="EMBL/GenBank/DDBJ databases">
        <title>The genome sequence of Knoellia aerolata.</title>
        <authorList>
            <person name="Zhu W."/>
            <person name="Wang G."/>
        </authorList>
    </citation>
    <scope>NUCLEOTIDE SEQUENCE [LARGE SCALE GENOMIC DNA]</scope>
    <source>
        <strain evidence="3 4">DSM 18566</strain>
    </source>
</reference>
<dbReference type="PRINTS" id="PR01217">
    <property type="entry name" value="PRICHEXTENSN"/>
</dbReference>